<sequence>MSHGSAQGTPSNARLHMMKLLQVDSSLDHRKQLATELKYGGDMDDSASMNIWLHKQLMQALAANGGKLPADLVG</sequence>
<dbReference type="InterPro" id="IPR022016">
    <property type="entry name" value="DUF3597"/>
</dbReference>
<evidence type="ECO:0000313" key="3">
    <source>
        <dbReference type="Proteomes" id="UP000198263"/>
    </source>
</evidence>
<evidence type="ECO:0000313" key="2">
    <source>
        <dbReference type="EMBL" id="SAL44365.1"/>
    </source>
</evidence>
<dbReference type="Pfam" id="PF12200">
    <property type="entry name" value="DUF3597"/>
    <property type="match status" value="1"/>
</dbReference>
<reference evidence="2 3" key="1">
    <citation type="submission" date="2016-01" db="EMBL/GenBank/DDBJ databases">
        <authorList>
            <person name="Peeters C."/>
        </authorList>
    </citation>
    <scope>NUCLEOTIDE SEQUENCE [LARGE SCALE GENOMIC DNA]</scope>
    <source>
        <strain evidence="2">LMG 29315</strain>
    </source>
</reference>
<dbReference type="SUPFAM" id="SSF158634">
    <property type="entry name" value="RPA2825-like"/>
    <property type="match status" value="1"/>
</dbReference>
<name>A0A658R2U1_9BURK</name>
<accession>A0A658R2U1</accession>
<comment type="caution">
    <text evidence="2">The sequence shown here is derived from an EMBL/GenBank/DDBJ whole genome shotgun (WGS) entry which is preliminary data.</text>
</comment>
<keyword evidence="3" id="KW-1185">Reference proteome</keyword>
<protein>
    <recommendedName>
        <fullName evidence="1">DUF3597 domain-containing protein</fullName>
    </recommendedName>
</protein>
<gene>
    <name evidence="2" type="ORF">AWB72_04664</name>
</gene>
<dbReference type="AlphaFoldDB" id="A0A658R2U1"/>
<organism evidence="2 3">
    <name type="scientific">Caballeronia concitans</name>
    <dbReference type="NCBI Taxonomy" id="1777133"/>
    <lineage>
        <taxon>Bacteria</taxon>
        <taxon>Pseudomonadati</taxon>
        <taxon>Pseudomonadota</taxon>
        <taxon>Betaproteobacteria</taxon>
        <taxon>Burkholderiales</taxon>
        <taxon>Burkholderiaceae</taxon>
        <taxon>Caballeronia</taxon>
    </lineage>
</organism>
<dbReference type="OrthoDB" id="5524840at2"/>
<dbReference type="Proteomes" id="UP000198263">
    <property type="component" value="Unassembled WGS sequence"/>
</dbReference>
<evidence type="ECO:0000259" key="1">
    <source>
        <dbReference type="Pfam" id="PF12200"/>
    </source>
</evidence>
<proteinExistence type="predicted"/>
<dbReference type="EMBL" id="FCNV02000013">
    <property type="protein sequence ID" value="SAL44365.1"/>
    <property type="molecule type" value="Genomic_DNA"/>
</dbReference>
<feature type="domain" description="DUF3597" evidence="1">
    <location>
        <begin position="16"/>
        <end position="69"/>
    </location>
</feature>